<organism evidence="4">
    <name type="scientific">Myxobolus squamalis</name>
    <name type="common">Myxosporean</name>
    <dbReference type="NCBI Taxonomy" id="59785"/>
    <lineage>
        <taxon>Eukaryota</taxon>
        <taxon>Metazoa</taxon>
        <taxon>Cnidaria</taxon>
        <taxon>Myxozoa</taxon>
        <taxon>Myxosporea</taxon>
        <taxon>Bivalvulida</taxon>
        <taxon>Platysporina</taxon>
        <taxon>Myxobolidae</taxon>
        <taxon>Myxobolus</taxon>
    </lineage>
</organism>
<evidence type="ECO:0000256" key="2">
    <source>
        <dbReference type="ARBA" id="ARBA00010849"/>
    </source>
</evidence>
<dbReference type="GO" id="GO:0005634">
    <property type="term" value="C:nucleus"/>
    <property type="evidence" value="ECO:0007669"/>
    <property type="project" value="UniProtKB-SubCell"/>
</dbReference>
<name>A0A6B2GAL8_MYXSQ</name>
<dbReference type="InterPro" id="IPR049629">
    <property type="entry name" value="DPY30_SDC1_DD"/>
</dbReference>
<sequence length="119" mass="13553">MIPLPSIQNYLDEKVTPILLGALKSICKDRPNDPVDYLINYLLQYKRSQNAFPVIPQLGIPIQMVSNLNIAQNLNTTDNLLINPAFHPNNVFQNPPISFNEMITINPLFLDEHTKNQNL</sequence>
<evidence type="ECO:0000313" key="4">
    <source>
        <dbReference type="EMBL" id="NDJ98569.1"/>
    </source>
</evidence>
<dbReference type="Pfam" id="PF05186">
    <property type="entry name" value="Dpy-30"/>
    <property type="match status" value="1"/>
</dbReference>
<accession>A0A6B2GAL8</accession>
<evidence type="ECO:0000256" key="3">
    <source>
        <dbReference type="ARBA" id="ARBA00023242"/>
    </source>
</evidence>
<comment type="subcellular location">
    <subcellularLocation>
        <location evidence="1">Nucleus</location>
    </subcellularLocation>
</comment>
<proteinExistence type="inferred from homology"/>
<reference evidence="4" key="1">
    <citation type="submission" date="2018-11" db="EMBL/GenBank/DDBJ databases">
        <title>Myxobolus squamalis genome and transcriptome.</title>
        <authorList>
            <person name="Yahalomi D."/>
            <person name="Atkinson S.D."/>
            <person name="Neuhof M."/>
            <person name="Chang E.S."/>
            <person name="Philippe H."/>
            <person name="Cartwright P."/>
            <person name="Bartholomew J.L."/>
            <person name="Huchon D."/>
        </authorList>
    </citation>
    <scope>NUCLEOTIDE SEQUENCE</scope>
    <source>
        <strain evidence="4">71B08</strain>
        <tissue evidence="4">Whole</tissue>
    </source>
</reference>
<dbReference type="AlphaFoldDB" id="A0A6B2GAL8"/>
<comment type="similarity">
    <text evidence="2">Belongs to the dpy-30 family.</text>
</comment>
<evidence type="ECO:0000256" key="1">
    <source>
        <dbReference type="ARBA" id="ARBA00004123"/>
    </source>
</evidence>
<keyword evidence="3" id="KW-0539">Nucleus</keyword>
<dbReference type="Gene3D" id="1.20.890.10">
    <property type="entry name" value="cAMP-dependent protein kinase regulatory subunit, dimerization-anchoring domain"/>
    <property type="match status" value="1"/>
</dbReference>
<dbReference type="EMBL" id="GHBR01005789">
    <property type="protein sequence ID" value="NDJ98569.1"/>
    <property type="molecule type" value="Transcribed_RNA"/>
</dbReference>
<dbReference type="InterPro" id="IPR007858">
    <property type="entry name" value="Dpy-30_motif"/>
</dbReference>
<protein>
    <submittedName>
        <fullName evidence="4">Dosage compensation protein dpy-30 (Trinotate prediction)</fullName>
    </submittedName>
</protein>
<dbReference type="CDD" id="cd22965">
    <property type="entry name" value="DD_DPY30_SDC1"/>
    <property type="match status" value="1"/>
</dbReference>